<gene>
    <name evidence="9" type="ORF">A3F51_00445</name>
</gene>
<dbReference type="GO" id="GO:0042254">
    <property type="term" value="P:ribosome biogenesis"/>
    <property type="evidence" value="ECO:0007669"/>
    <property type="project" value="UniProtKB-UniRule"/>
</dbReference>
<reference evidence="9 10" key="1">
    <citation type="journal article" date="2016" name="Nat. Commun.">
        <title>Thousands of microbial genomes shed light on interconnected biogeochemical processes in an aquifer system.</title>
        <authorList>
            <person name="Anantharaman K."/>
            <person name="Brown C.T."/>
            <person name="Hug L.A."/>
            <person name="Sharon I."/>
            <person name="Castelle C.J."/>
            <person name="Probst A.J."/>
            <person name="Thomas B.C."/>
            <person name="Singh A."/>
            <person name="Wilkins M.J."/>
            <person name="Karaoz U."/>
            <person name="Brodie E.L."/>
            <person name="Williams K.H."/>
            <person name="Hubbard S.S."/>
            <person name="Banfield J.F."/>
        </authorList>
    </citation>
    <scope>NUCLEOTIDE SEQUENCE [LARGE SCALE GENOMIC DNA]</scope>
</reference>
<dbReference type="CDD" id="cd01898">
    <property type="entry name" value="Obg"/>
    <property type="match status" value="1"/>
</dbReference>
<dbReference type="GO" id="GO:0005525">
    <property type="term" value="F:GTP binding"/>
    <property type="evidence" value="ECO:0007669"/>
    <property type="project" value="UniProtKB-KW"/>
</dbReference>
<dbReference type="InterPro" id="IPR006073">
    <property type="entry name" value="GTP-bd"/>
</dbReference>
<evidence type="ECO:0000256" key="3">
    <source>
        <dbReference type="ARBA" id="ARBA00022741"/>
    </source>
</evidence>
<feature type="domain" description="Obg" evidence="8">
    <location>
        <begin position="1"/>
        <end position="158"/>
    </location>
</feature>
<dbReference type="InterPro" id="IPR006169">
    <property type="entry name" value="GTP1_OBG_dom"/>
</dbReference>
<dbReference type="EMBL" id="MHRT01000004">
    <property type="protein sequence ID" value="OHA29493.1"/>
    <property type="molecule type" value="Genomic_DNA"/>
</dbReference>
<keyword evidence="3" id="KW-0547">Nucleotide-binding</keyword>
<dbReference type="PANTHER" id="PTHR11702:SF31">
    <property type="entry name" value="MITOCHONDRIAL RIBOSOME-ASSOCIATED GTPASE 2"/>
    <property type="match status" value="1"/>
</dbReference>
<keyword evidence="4" id="KW-0378">Hydrolase</keyword>
<evidence type="ECO:0000313" key="10">
    <source>
        <dbReference type="Proteomes" id="UP000178089"/>
    </source>
</evidence>
<evidence type="ECO:0000259" key="8">
    <source>
        <dbReference type="PROSITE" id="PS51883"/>
    </source>
</evidence>
<dbReference type="AlphaFoldDB" id="A0A1G2N0E7"/>
<evidence type="ECO:0000256" key="2">
    <source>
        <dbReference type="ARBA" id="ARBA00022490"/>
    </source>
</evidence>
<dbReference type="SUPFAM" id="SSF82051">
    <property type="entry name" value="Obg GTP-binding protein N-terminal domain"/>
    <property type="match status" value="1"/>
</dbReference>
<sequence length="349" mass="37752">MAFIDELQFHAKAGDGGTGVVRWRHEKGKEFAGAAGGNGGPGGDVYVRAVRDINILARHKSVKQFKATNGVDGANWSMQGKAGEDKYVDLPIGSIVTNLSSGRVVELIEDGQVSKILHGGRGGLGNEYFKASTNVRPEQSTDGMNGEEADFRVDLNLIADAGLIGLPNAGKSSLLNALTHAHAKVGSYAFTTLDPNLGVLRGGYILADIPGLTEGASEGRGLGHKFLRHVKRTKVLLHLVSLESLLDEDIDSKLKVKSSKFKNNKISVKTTGLIVENYLIIQKELEKYGQGLSDKKEIIILTKTDMVDEKTIETARKALKKYGHDILEVTVLDDVSIKKLGEELVKRLK</sequence>
<dbReference type="PRINTS" id="PR00326">
    <property type="entry name" value="GTP1OBG"/>
</dbReference>
<dbReference type="PANTHER" id="PTHR11702">
    <property type="entry name" value="DEVELOPMENTALLY REGULATED GTP-BINDING PROTEIN-RELATED"/>
    <property type="match status" value="1"/>
</dbReference>
<organism evidence="9 10">
    <name type="scientific">Candidatus Taylorbacteria bacterium RIFCSPHIGHO2_12_FULL_45_16</name>
    <dbReference type="NCBI Taxonomy" id="1802315"/>
    <lineage>
        <taxon>Bacteria</taxon>
        <taxon>Candidatus Tayloriibacteriota</taxon>
    </lineage>
</organism>
<dbReference type="InterPro" id="IPR031167">
    <property type="entry name" value="G_OBG"/>
</dbReference>
<dbReference type="GO" id="GO:0000287">
    <property type="term" value="F:magnesium ion binding"/>
    <property type="evidence" value="ECO:0007669"/>
    <property type="project" value="InterPro"/>
</dbReference>
<dbReference type="Pfam" id="PF01926">
    <property type="entry name" value="MMR_HSR1"/>
    <property type="match status" value="1"/>
</dbReference>
<dbReference type="PROSITE" id="PS51883">
    <property type="entry name" value="OBG"/>
    <property type="match status" value="1"/>
</dbReference>
<evidence type="ECO:0000256" key="6">
    <source>
        <dbReference type="ARBA" id="ARBA00023134"/>
    </source>
</evidence>
<evidence type="ECO:0000256" key="1">
    <source>
        <dbReference type="ARBA" id="ARBA00007699"/>
    </source>
</evidence>
<accession>A0A1G2N0E7</accession>
<comment type="caution">
    <text evidence="9">The sequence shown here is derived from an EMBL/GenBank/DDBJ whole genome shotgun (WGS) entry which is preliminary data.</text>
</comment>
<feature type="domain" description="OBG-type G" evidence="7">
    <location>
        <begin position="159"/>
        <end position="349"/>
    </location>
</feature>
<evidence type="ECO:0000259" key="7">
    <source>
        <dbReference type="PROSITE" id="PS51710"/>
    </source>
</evidence>
<evidence type="ECO:0000313" key="9">
    <source>
        <dbReference type="EMBL" id="OHA29493.1"/>
    </source>
</evidence>
<dbReference type="NCBIfam" id="NF008956">
    <property type="entry name" value="PRK12299.1"/>
    <property type="match status" value="1"/>
</dbReference>
<dbReference type="FunFam" id="2.70.210.12:FF:000001">
    <property type="entry name" value="GTPase Obg"/>
    <property type="match status" value="1"/>
</dbReference>
<dbReference type="Proteomes" id="UP000178089">
    <property type="component" value="Unassembled WGS sequence"/>
</dbReference>
<evidence type="ECO:0000256" key="5">
    <source>
        <dbReference type="ARBA" id="ARBA00022842"/>
    </source>
</evidence>
<dbReference type="SUPFAM" id="SSF52540">
    <property type="entry name" value="P-loop containing nucleoside triphosphate hydrolases"/>
    <property type="match status" value="1"/>
</dbReference>
<dbReference type="GO" id="GO:0003924">
    <property type="term" value="F:GTPase activity"/>
    <property type="evidence" value="ECO:0007669"/>
    <property type="project" value="InterPro"/>
</dbReference>
<proteinExistence type="inferred from homology"/>
<keyword evidence="2" id="KW-0963">Cytoplasm</keyword>
<dbReference type="InterPro" id="IPR014100">
    <property type="entry name" value="GTP-bd_Obg/CgtA"/>
</dbReference>
<dbReference type="PROSITE" id="PS51710">
    <property type="entry name" value="G_OBG"/>
    <property type="match status" value="1"/>
</dbReference>
<comment type="similarity">
    <text evidence="1">Belongs to the TRAFAC class OBG-HflX-like GTPase superfamily. OBG GTPase family.</text>
</comment>
<dbReference type="InterPro" id="IPR036726">
    <property type="entry name" value="GTP1_OBG_dom_sf"/>
</dbReference>
<dbReference type="PIRSF" id="PIRSF002401">
    <property type="entry name" value="GTP_bd_Obg/CgtA"/>
    <property type="match status" value="1"/>
</dbReference>
<dbReference type="NCBIfam" id="TIGR02729">
    <property type="entry name" value="Obg_CgtA"/>
    <property type="match status" value="1"/>
</dbReference>
<protein>
    <submittedName>
        <fullName evidence="9">Obg family GTPase CgtA</fullName>
    </submittedName>
</protein>
<dbReference type="InterPro" id="IPR045086">
    <property type="entry name" value="OBG_GTPase"/>
</dbReference>
<evidence type="ECO:0000256" key="4">
    <source>
        <dbReference type="ARBA" id="ARBA00022801"/>
    </source>
</evidence>
<keyword evidence="6" id="KW-0342">GTP-binding</keyword>
<name>A0A1G2N0E7_9BACT</name>
<dbReference type="Gene3D" id="2.70.210.12">
    <property type="entry name" value="GTP1/OBG domain"/>
    <property type="match status" value="1"/>
</dbReference>
<dbReference type="Gene3D" id="3.40.50.300">
    <property type="entry name" value="P-loop containing nucleotide triphosphate hydrolases"/>
    <property type="match status" value="1"/>
</dbReference>
<dbReference type="STRING" id="1802315.A3F51_00445"/>
<dbReference type="InterPro" id="IPR027417">
    <property type="entry name" value="P-loop_NTPase"/>
</dbReference>
<keyword evidence="5" id="KW-0460">Magnesium</keyword>
<dbReference type="Pfam" id="PF01018">
    <property type="entry name" value="GTP1_OBG"/>
    <property type="match status" value="1"/>
</dbReference>